<evidence type="ECO:0000313" key="2">
    <source>
        <dbReference type="Proteomes" id="UP000327157"/>
    </source>
</evidence>
<dbReference type="Proteomes" id="UP000327157">
    <property type="component" value="Chromosome 5"/>
</dbReference>
<comment type="caution">
    <text evidence="1">The sequence shown here is derived from an EMBL/GenBank/DDBJ whole genome shotgun (WGS) entry which is preliminary data.</text>
</comment>
<dbReference type="EMBL" id="SMOL01000004">
    <property type="protein sequence ID" value="KAB2635818.1"/>
    <property type="molecule type" value="Genomic_DNA"/>
</dbReference>
<evidence type="ECO:0000313" key="1">
    <source>
        <dbReference type="EMBL" id="KAB2635818.1"/>
    </source>
</evidence>
<gene>
    <name evidence="1" type="ORF">D8674_026352</name>
</gene>
<organism evidence="1 2">
    <name type="scientific">Pyrus ussuriensis x Pyrus communis</name>
    <dbReference type="NCBI Taxonomy" id="2448454"/>
    <lineage>
        <taxon>Eukaryota</taxon>
        <taxon>Viridiplantae</taxon>
        <taxon>Streptophyta</taxon>
        <taxon>Embryophyta</taxon>
        <taxon>Tracheophyta</taxon>
        <taxon>Spermatophyta</taxon>
        <taxon>Magnoliopsida</taxon>
        <taxon>eudicotyledons</taxon>
        <taxon>Gunneridae</taxon>
        <taxon>Pentapetalae</taxon>
        <taxon>rosids</taxon>
        <taxon>fabids</taxon>
        <taxon>Rosales</taxon>
        <taxon>Rosaceae</taxon>
        <taxon>Amygdaloideae</taxon>
        <taxon>Maleae</taxon>
        <taxon>Pyrus</taxon>
    </lineage>
</organism>
<protein>
    <submittedName>
        <fullName evidence="1">Uncharacterized protein</fullName>
    </submittedName>
</protein>
<accession>A0A5N5I7P5</accession>
<reference evidence="2" key="2">
    <citation type="submission" date="2019-10" db="EMBL/GenBank/DDBJ databases">
        <title>A de novo genome assembly of a pear dwarfing rootstock.</title>
        <authorList>
            <person name="Wang F."/>
            <person name="Wang J."/>
            <person name="Li S."/>
            <person name="Zhang Y."/>
            <person name="Fang M."/>
            <person name="Ma L."/>
            <person name="Zhao Y."/>
            <person name="Jiang S."/>
        </authorList>
    </citation>
    <scope>NUCLEOTIDE SEQUENCE [LARGE SCALE GENOMIC DNA]</scope>
</reference>
<proteinExistence type="predicted"/>
<name>A0A5N5I7P5_9ROSA</name>
<sequence>MGDREVEPVRRPMTDSYEPQHLNQPSCIAFQPNINGNMNLSCKLLNTLLHFSGDLNENPHLHIKDFFDICKMQSIQGLTPKQMRLILFPFLLKSNAKLWMNSLDAGSIHS</sequence>
<reference evidence="1 2" key="3">
    <citation type="submission" date="2019-11" db="EMBL/GenBank/DDBJ databases">
        <title>A de novo genome assembly of a pear dwarfing rootstock.</title>
        <authorList>
            <person name="Wang F."/>
            <person name="Wang J."/>
            <person name="Li S."/>
            <person name="Zhang Y."/>
            <person name="Fang M."/>
            <person name="Ma L."/>
            <person name="Zhao Y."/>
            <person name="Jiang S."/>
        </authorList>
    </citation>
    <scope>NUCLEOTIDE SEQUENCE [LARGE SCALE GENOMIC DNA]</scope>
    <source>
        <strain evidence="1">S2</strain>
        <tissue evidence="1">Leaf</tissue>
    </source>
</reference>
<dbReference type="OrthoDB" id="1298831at2759"/>
<dbReference type="AlphaFoldDB" id="A0A5N5I7P5"/>
<keyword evidence="2" id="KW-1185">Reference proteome</keyword>
<reference evidence="1 2" key="1">
    <citation type="submission" date="2019-09" db="EMBL/GenBank/DDBJ databases">
        <authorList>
            <person name="Ou C."/>
        </authorList>
    </citation>
    <scope>NUCLEOTIDE SEQUENCE [LARGE SCALE GENOMIC DNA]</scope>
    <source>
        <strain evidence="1">S2</strain>
        <tissue evidence="1">Leaf</tissue>
    </source>
</reference>